<keyword evidence="6" id="KW-0648">Protein biosynthesis</keyword>
<dbReference type="Pfam" id="PF00750">
    <property type="entry name" value="tRNA-synt_1d"/>
    <property type="match status" value="1"/>
</dbReference>
<feature type="non-terminal residue" evidence="8">
    <location>
        <position position="1"/>
    </location>
</feature>
<dbReference type="Pfam" id="PF03485">
    <property type="entry name" value="Arg_tRNA_synt_N"/>
    <property type="match status" value="1"/>
</dbReference>
<dbReference type="InterPro" id="IPR001412">
    <property type="entry name" value="aa-tRNA-synth_I_CS"/>
</dbReference>
<dbReference type="PANTHER" id="PTHR11956">
    <property type="entry name" value="ARGINYL-TRNA SYNTHETASE"/>
    <property type="match status" value="1"/>
</dbReference>
<dbReference type="SUPFAM" id="SSF55190">
    <property type="entry name" value="Arginyl-tRNA synthetase (ArgRS), N-terminal 'additional' domain"/>
    <property type="match status" value="1"/>
</dbReference>
<dbReference type="PROSITE" id="PS00178">
    <property type="entry name" value="AA_TRNA_LIGASE_I"/>
    <property type="match status" value="1"/>
</dbReference>
<evidence type="ECO:0000256" key="6">
    <source>
        <dbReference type="RuleBase" id="RU363038"/>
    </source>
</evidence>
<dbReference type="Gene3D" id="3.40.50.620">
    <property type="entry name" value="HUPs"/>
    <property type="match status" value="1"/>
</dbReference>
<evidence type="ECO:0000256" key="3">
    <source>
        <dbReference type="ARBA" id="ARBA00022840"/>
    </source>
</evidence>
<protein>
    <recommendedName>
        <fullName evidence="5">Arginyl-tRNA synthetase</fullName>
    </recommendedName>
</protein>
<dbReference type="InterPro" id="IPR036282">
    <property type="entry name" value="Glutathione-S-Trfase_C_sf"/>
</dbReference>
<dbReference type="SMART" id="SM01016">
    <property type="entry name" value="Arg_tRNA_synt_N"/>
    <property type="match status" value="1"/>
</dbReference>
<evidence type="ECO:0000256" key="4">
    <source>
        <dbReference type="ARBA" id="ARBA00023146"/>
    </source>
</evidence>
<comment type="similarity">
    <text evidence="6">Belongs to the class-I aminoacyl-tRNA synthetase family.</text>
</comment>
<dbReference type="PRINTS" id="PR01038">
    <property type="entry name" value="TRNASYNTHARG"/>
</dbReference>
<proteinExistence type="inferred from homology"/>
<keyword evidence="4 6" id="KW-0030">Aminoacyl-tRNA synthetase</keyword>
<evidence type="ECO:0000313" key="8">
    <source>
        <dbReference type="EMBL" id="GMI21557.1"/>
    </source>
</evidence>
<reference evidence="8 9" key="1">
    <citation type="journal article" date="2023" name="Commun. Biol.">
        <title>Genome analysis of Parmales, the sister group of diatoms, reveals the evolutionary specialization of diatoms from phago-mixotrophs to photoautotrophs.</title>
        <authorList>
            <person name="Ban H."/>
            <person name="Sato S."/>
            <person name="Yoshikawa S."/>
            <person name="Yamada K."/>
            <person name="Nakamura Y."/>
            <person name="Ichinomiya M."/>
            <person name="Sato N."/>
            <person name="Blanc-Mathieu R."/>
            <person name="Endo H."/>
            <person name="Kuwata A."/>
            <person name="Ogata H."/>
        </authorList>
    </citation>
    <scope>NUCLEOTIDE SEQUENCE [LARGE SCALE GENOMIC DNA]</scope>
</reference>
<keyword evidence="9" id="KW-1185">Reference proteome</keyword>
<dbReference type="InterPro" id="IPR001278">
    <property type="entry name" value="Arg-tRNA-ligase"/>
</dbReference>
<sequence length="390" mass="40971">PPPPPPPIETFYFSSSSPLPAVAALAAHAALNASLPSGAPSKYELVPIRSAAFHSSLGSPPVALTRGYSSSSPLTSLPSALLALQPPLASPAEQGLLLQHLAFVHGTLGPAVSSWSGAPSDKTSAKLSAALEPLEALLSSSRFLLGSLTVADILLATTLLPVLPHCALLSPASSPGLSRFLSSLPRLPCFARAFRDAGAFVYTPPPSVEDGRIGVHELLRALFSAALYEAFPDAAKFGINVMLSPTKDPKNGDFQCNNAMELHKKLSSPSLSAPRDFAQRLVSFVPANPIVASLSVAGPGFINIRVATSYLKTRLASQLSGGCRPAAKPAQPRVCVDFSSPNIAKDMHVGHLRSTIIGESVCRILEYTNHEVDRINHVGDWGTQFGMLIQ</sequence>
<dbReference type="InterPro" id="IPR035684">
    <property type="entry name" value="ArgRS_core"/>
</dbReference>
<dbReference type="InterPro" id="IPR014729">
    <property type="entry name" value="Rossmann-like_a/b/a_fold"/>
</dbReference>
<evidence type="ECO:0000259" key="7">
    <source>
        <dbReference type="SMART" id="SM01016"/>
    </source>
</evidence>
<dbReference type="PANTHER" id="PTHR11956:SF5">
    <property type="entry name" value="ARGININE--TRNA LIGASE, CYTOPLASMIC"/>
    <property type="match status" value="1"/>
</dbReference>
<name>A0ABQ6M8J7_9STRA</name>
<gene>
    <name evidence="8" type="ORF">TeGR_g731</name>
</gene>
<organism evidence="8 9">
    <name type="scientific">Tetraparma gracilis</name>
    <dbReference type="NCBI Taxonomy" id="2962635"/>
    <lineage>
        <taxon>Eukaryota</taxon>
        <taxon>Sar</taxon>
        <taxon>Stramenopiles</taxon>
        <taxon>Ochrophyta</taxon>
        <taxon>Bolidophyceae</taxon>
        <taxon>Parmales</taxon>
        <taxon>Triparmaceae</taxon>
        <taxon>Tetraparma</taxon>
    </lineage>
</organism>
<comment type="caution">
    <text evidence="8">The sequence shown here is derived from an EMBL/GenBank/DDBJ whole genome shotgun (WGS) entry which is preliminary data.</text>
</comment>
<evidence type="ECO:0000256" key="2">
    <source>
        <dbReference type="ARBA" id="ARBA00022741"/>
    </source>
</evidence>
<evidence type="ECO:0000256" key="5">
    <source>
        <dbReference type="ARBA" id="ARBA00033033"/>
    </source>
</evidence>
<evidence type="ECO:0000256" key="1">
    <source>
        <dbReference type="ARBA" id="ARBA00022598"/>
    </source>
</evidence>
<dbReference type="Gene3D" id="1.20.1050.10">
    <property type="match status" value="1"/>
</dbReference>
<dbReference type="EMBL" id="BRYB01003837">
    <property type="protein sequence ID" value="GMI21557.1"/>
    <property type="molecule type" value="Genomic_DNA"/>
</dbReference>
<keyword evidence="1 6" id="KW-0436">Ligase</keyword>
<keyword evidence="3 6" id="KW-0067">ATP-binding</keyword>
<dbReference type="SUPFAM" id="SSF52374">
    <property type="entry name" value="Nucleotidylyl transferase"/>
    <property type="match status" value="1"/>
</dbReference>
<dbReference type="InterPro" id="IPR036695">
    <property type="entry name" value="Arg-tRNA-synth_N_sf"/>
</dbReference>
<feature type="domain" description="Arginyl tRNA synthetase N-terminal" evidence="7">
    <location>
        <begin position="217"/>
        <end position="306"/>
    </location>
</feature>
<dbReference type="SUPFAM" id="SSF47616">
    <property type="entry name" value="GST C-terminal domain-like"/>
    <property type="match status" value="1"/>
</dbReference>
<accession>A0ABQ6M8J7</accession>
<dbReference type="InterPro" id="IPR005148">
    <property type="entry name" value="Arg-tRNA-synth_N"/>
</dbReference>
<dbReference type="Proteomes" id="UP001165060">
    <property type="component" value="Unassembled WGS sequence"/>
</dbReference>
<keyword evidence="2 6" id="KW-0547">Nucleotide-binding</keyword>
<dbReference type="Gene3D" id="3.30.1360.70">
    <property type="entry name" value="Arginyl tRNA synthetase N-terminal domain"/>
    <property type="match status" value="1"/>
</dbReference>
<evidence type="ECO:0000313" key="9">
    <source>
        <dbReference type="Proteomes" id="UP001165060"/>
    </source>
</evidence>